<evidence type="ECO:0000313" key="8">
    <source>
        <dbReference type="EMBL" id="KAF6514010.1"/>
    </source>
</evidence>
<evidence type="ECO:0000313" key="9">
    <source>
        <dbReference type="EMBL" id="KAF6514263.1"/>
    </source>
</evidence>
<dbReference type="EMBL" id="JACDXP010000016">
    <property type="protein sequence ID" value="KAF6514010.1"/>
    <property type="molecule type" value="Genomic_DNA"/>
</dbReference>
<dbReference type="Pfam" id="PF05699">
    <property type="entry name" value="Dimer_Tnp_hAT"/>
    <property type="match status" value="1"/>
</dbReference>
<evidence type="ECO:0000256" key="3">
    <source>
        <dbReference type="PROSITE-ProRule" id="PRU00047"/>
    </source>
</evidence>
<dbReference type="InterPro" id="IPR008906">
    <property type="entry name" value="HATC_C_dom"/>
</dbReference>
<keyword evidence="3" id="KW-0862">Zinc</keyword>
<feature type="compositionally biased region" description="Basic residues" evidence="4">
    <location>
        <begin position="440"/>
        <end position="451"/>
    </location>
</feature>
<dbReference type="Gene3D" id="3.60.10.10">
    <property type="entry name" value="Endonuclease/exonuclease/phosphatase"/>
    <property type="match status" value="1"/>
</dbReference>
<dbReference type="InterPro" id="IPR002156">
    <property type="entry name" value="RNaseH_domain"/>
</dbReference>
<dbReference type="InterPro" id="IPR005135">
    <property type="entry name" value="Endo/exonuclease/phosphatase"/>
</dbReference>
<dbReference type="SUPFAM" id="SSF56672">
    <property type="entry name" value="DNA/RNA polymerases"/>
    <property type="match status" value="1"/>
</dbReference>
<dbReference type="Pfam" id="PF00075">
    <property type="entry name" value="RNase_H"/>
    <property type="match status" value="1"/>
</dbReference>
<evidence type="ECO:0000259" key="5">
    <source>
        <dbReference type="PROSITE" id="PS50158"/>
    </source>
</evidence>
<dbReference type="PANTHER" id="PTHR33481:SF1">
    <property type="entry name" value="ENDONUCLEASE_EXONUCLEASE_PHOSPHATASE DOMAIN-CONTAINING PROTEIN-RELATED"/>
    <property type="match status" value="1"/>
</dbReference>
<keyword evidence="3" id="KW-0479">Metal-binding</keyword>
<dbReference type="EMBL" id="JACDXP010000016">
    <property type="protein sequence ID" value="KAF6514263.1"/>
    <property type="molecule type" value="Genomic_DNA"/>
</dbReference>
<evidence type="ECO:0000256" key="1">
    <source>
        <dbReference type="ARBA" id="ARBA00004173"/>
    </source>
</evidence>
<dbReference type="PROSITE" id="PS50879">
    <property type="entry name" value="RNASE_H_1"/>
    <property type="match status" value="1"/>
</dbReference>
<dbReference type="InterPro" id="IPR001878">
    <property type="entry name" value="Znf_CCHC"/>
</dbReference>
<dbReference type="SUPFAM" id="SSF53098">
    <property type="entry name" value="Ribonuclease H-like"/>
    <property type="match status" value="2"/>
</dbReference>
<evidence type="ECO:0000256" key="2">
    <source>
        <dbReference type="ARBA" id="ARBA00023128"/>
    </source>
</evidence>
<dbReference type="SUPFAM" id="SSF56219">
    <property type="entry name" value="DNase I-like"/>
    <property type="match status" value="1"/>
</dbReference>
<dbReference type="GO" id="GO:0003676">
    <property type="term" value="F:nucleic acid binding"/>
    <property type="evidence" value="ECO:0007669"/>
    <property type="project" value="InterPro"/>
</dbReference>
<proteinExistence type="predicted"/>
<feature type="domain" description="Reverse transcriptase" evidence="6">
    <location>
        <begin position="998"/>
        <end position="1268"/>
    </location>
</feature>
<dbReference type="Gene3D" id="3.30.420.10">
    <property type="entry name" value="Ribonuclease H-like superfamily/Ribonuclease H"/>
    <property type="match status" value="1"/>
</dbReference>
<evidence type="ECO:0000259" key="6">
    <source>
        <dbReference type="PROSITE" id="PS50878"/>
    </source>
</evidence>
<dbReference type="InterPro" id="IPR036397">
    <property type="entry name" value="RNaseH_sf"/>
</dbReference>
<feature type="region of interest" description="Disordered" evidence="4">
    <location>
        <begin position="440"/>
        <end position="504"/>
    </location>
</feature>
<name>A0A8H6LCL4_FUSOX</name>
<dbReference type="InterPro" id="IPR012337">
    <property type="entry name" value="RNaseH-like_sf"/>
</dbReference>
<feature type="domain" description="RNase H type-1" evidence="7">
    <location>
        <begin position="1489"/>
        <end position="1622"/>
    </location>
</feature>
<feature type="compositionally biased region" description="Low complexity" evidence="4">
    <location>
        <begin position="180"/>
        <end position="189"/>
    </location>
</feature>
<dbReference type="CDD" id="cd01650">
    <property type="entry name" value="RT_nLTR_like"/>
    <property type="match status" value="1"/>
</dbReference>
<evidence type="ECO:0008006" key="11">
    <source>
        <dbReference type="Google" id="ProtNLM"/>
    </source>
</evidence>
<accession>A0A8H6LCL4</accession>
<gene>
    <name evidence="8" type="ORF">HZS61_006266</name>
    <name evidence="9" type="ORF">HZS61_006519</name>
</gene>
<dbReference type="InterPro" id="IPR036691">
    <property type="entry name" value="Endo/exonu/phosph_ase_sf"/>
</dbReference>
<dbReference type="Pfam" id="PF14529">
    <property type="entry name" value="Exo_endo_phos_2"/>
    <property type="match status" value="1"/>
</dbReference>
<reference evidence="9 10" key="1">
    <citation type="journal article" date="2020" name="bioRxiv">
        <title>A chromosome-scale genome assembly for the Fusarium oxysporum strain Fo5176 to establish a model Arabidopsis-fungal pathosystem.</title>
        <authorList>
            <person name="Fokkens L."/>
            <person name="Guo L."/>
            <person name="Dora S."/>
            <person name="Wang B."/>
            <person name="Ye K."/>
            <person name="Sanchez-Rodriguez C."/>
            <person name="Croll D."/>
        </authorList>
    </citation>
    <scope>NUCLEOTIDE SEQUENCE [LARGE SCALE GENOMIC DNA]</scope>
    <source>
        <strain evidence="9 10">Fo5176</strain>
    </source>
</reference>
<dbReference type="PROSITE" id="PS50158">
    <property type="entry name" value="ZF_CCHC"/>
    <property type="match status" value="1"/>
</dbReference>
<feature type="region of interest" description="Disordered" evidence="4">
    <location>
        <begin position="516"/>
        <end position="541"/>
    </location>
</feature>
<dbReference type="InterPro" id="IPR000477">
    <property type="entry name" value="RT_dom"/>
</dbReference>
<dbReference type="GO" id="GO:0046983">
    <property type="term" value="F:protein dimerization activity"/>
    <property type="evidence" value="ECO:0007669"/>
    <property type="project" value="InterPro"/>
</dbReference>
<keyword evidence="3" id="KW-0863">Zinc-finger</keyword>
<feature type="compositionally biased region" description="Polar residues" evidence="4">
    <location>
        <begin position="465"/>
        <end position="474"/>
    </location>
</feature>
<dbReference type="GO" id="GO:0004523">
    <property type="term" value="F:RNA-DNA hybrid ribonuclease activity"/>
    <property type="evidence" value="ECO:0007669"/>
    <property type="project" value="InterPro"/>
</dbReference>
<dbReference type="InterPro" id="IPR043502">
    <property type="entry name" value="DNA/RNA_pol_sf"/>
</dbReference>
<evidence type="ECO:0000313" key="10">
    <source>
        <dbReference type="Proteomes" id="UP000593570"/>
    </source>
</evidence>
<dbReference type="Pfam" id="PF00078">
    <property type="entry name" value="RVT_1"/>
    <property type="match status" value="1"/>
</dbReference>
<evidence type="ECO:0000259" key="7">
    <source>
        <dbReference type="PROSITE" id="PS50879"/>
    </source>
</evidence>
<organism evidence="9 10">
    <name type="scientific">Fusarium oxysporum f. sp. conglutinans</name>
    <dbReference type="NCBI Taxonomy" id="100902"/>
    <lineage>
        <taxon>Eukaryota</taxon>
        <taxon>Fungi</taxon>
        <taxon>Dikarya</taxon>
        <taxon>Ascomycota</taxon>
        <taxon>Pezizomycotina</taxon>
        <taxon>Sordariomycetes</taxon>
        <taxon>Hypocreomycetidae</taxon>
        <taxon>Hypocreales</taxon>
        <taxon>Nectriaceae</taxon>
        <taxon>Fusarium</taxon>
        <taxon>Fusarium oxysporum species complex</taxon>
    </lineage>
</organism>
<comment type="caution">
    <text evidence="9">The sequence shown here is derived from an EMBL/GenBank/DDBJ whole genome shotgun (WGS) entry which is preliminary data.</text>
</comment>
<dbReference type="GO" id="GO:0005739">
    <property type="term" value="C:mitochondrion"/>
    <property type="evidence" value="ECO:0007669"/>
    <property type="project" value="UniProtKB-SubCell"/>
</dbReference>
<sequence>MASSTTIPPAALDPFDLGIHTPVNLNRGARAALLQNSPAAVNGTIGVSTGPGRMAQTPSSPLNPATIAAATEGAERASPASIFEQRPISIVESANDLAREHVEEYNIKLGVFQAFCAKFEEAAQQFVTGPQRRFAQQFADDFLRFWKRELSCSGPATPKPTYSSVAAAAPPSDHDRLTHRQQQQHGRQQTDPPHRQGQQTTIAPPRQDLRVFIRLEAGAPARAHSSYAIRTLIREKLGAVSDKIRQVFQVRSGWAVLAADSATRDFLVEKQAEWAAELGATAVETNKEWFTYVVSDVPAKLTDFYGNEVDSDSVVSDEIEIQTGLKPIDVRTGRQFSDDPLTKALLVSFLKPTKRFWSLFGSSAARLVDKTDRPRQCEKCWGHHFARNCHRQPVCRRCGETGHLVDDCIAPEQCVNCLGPHQANFRRCPARPKTVHGVLRRLTKEQRKHVRAVGAETYRQRHQEPQSGSHQEAQQGMAERQNEDVTSQERPNARAPSPAVSGAPSCIMVATTPHAGYEAEEEPEQPRPGSPRKRRINDRKPLRIFQANVGKIPPAHDCALALADSEQYDVVLLQEPWTAHTETRTLTKTHPAYDTFTPVDMWNSNDTRPRVMTYVRRDPRLLADQIRPFQTRDILWLTINDLTIVNFYRQNDERDALDTLFQWSVPERCLVAGDFNARHRSWQTGQTTNRGQEIAGWVSENDLSLLNTLDIPTNPYGNTIDLAFTNLPLAEAIVEDHLATSSDHFTLSLTFPDVRSTPVQPGKIRVTTEDELKRFVEIVELGATGIPLTDSTPEELDELASSLVSLLTSAAKASGRPARKGGRPAPWWTEECADAAAAFRAIRRSYPLGFNQDVQIAKRGFHRVVRRAKRRYWRNLIDGFSSSSDVFKAVRWLKSPGAFQPPPLQVDNVVYESQMDKANALRQATLERRTAEDDIANAWTPVFPPRSIPFSPEISLEEAQYATCHTGNTSPGSDNITVKLLEAVWHTIGTHVRRLFERCLTIGHHPKPFKEAEVVMIAKPGRRDLTEPRAWRPISLLSCLGKGLERLIARRLAWAAVHYSVLHPQQAGALPKRSATDLVTALVHDIEEAFARKKVATIVTMDVQGAFDTVMRNRLILRLREQGWPNHLARWAGSFMGGRSARVRYQDTVTPSSPLQCGLPQGSPVSPILFLLYTEPIYRLGNPQGRFGYADDTAILSIGDTVDETSAMASSSIAEMVRWGAENGVSFDTKKTEVMHFSRSKLRTAPAVRHGDVEKYPEPALRWLGIWLDSRLSFRLHVEKWAAKAKAVAYHLRGLTNTVHGPLPSAVRGAVRACVEPVLLHGSEAWYPGKTRPRWTHPTKDLPSSNQHLVQIMTKAMKQAMKAILPVWKTTPITVLHRESGIPPVDQLLDARRLRFSARLKSLDEAHPLAIRTRPPRQPTYHDLIKRRYQIQAESSFRTRLRRANELFAPCTRPKLVYRCFHQEQLPPLQTASKEKSADAFSRWVESLDPLTLVVYSDGSLSSEGAASYGFTIHQNNIPIFDGSGRLGTAEVFDAEATGALEGLKAALNLRELATQNIFICLDNLAAATCLRGTPSESSQNVFLEFQALTTSHGAIQVRWVPGHSNIPGNEQADKLAKAASSLPEPEGAQPTLAYLRRIARQKPKEAFQAWWSTSAPEQYKRLNLKATTGCPPELSLPRAALHHLLAARSLHGDFAAYHERFDHSDARLVCSCNRRKAPDHIFYCRKVPPRHRMRLAPSPNAAVNLATGRDFTKFTELGDVQERDETKRGYPQKTVEAYTSTERMARKRKTTANTWAHAREPLNSEPSRCGRKNEKIYYCMHCDAFAKAGDMHAAKQLAKREETLRHAINHKAALEALIQLVTVRNLSYNCSSWPELHALISAVNPAADDLISLSHGSIQKLVSNSFRVHKDMLRRKLQSTPWKLHLSADVGSAPNHKAFLGICVKFVDPDAKEALQALLALSELPGLDGPGSHGGAEQWKLLQHVLEDYNIWNKVGFYTGDNHGSNDKLCRLLANYLQEKGVDWEAKTRRIRCHGHIVNLAVQAFLFIDSKEAARAALEHIEDTDESAFGTDFSERIKPQRAQGWRRLGPLGKVHNISIHMRENDYRWNEFKKRAGRSLGLDNDTRWNSWFLLLDTTLNLQSYVEWYQKKYYQDLRDDYLTPDEWSALGETRAFLQPFWKITQLTEGRYATLDRSLFTMDVLHKHYTQAFQKHSGNATLRSCIAASWAVFDKYYQLTDESPAYGAAIILHPSRRVAHIKKNWPKSWHKPVLDGVRKHWKDYYHELPLPTTTPQLRDEIRRLDEYDLLARELDVVSPSMSELDEYDAFTTQPPIVIDCSPLSWWLREEQQQTYPRLSRMAVDILSIPAMSAEPERVFSGARRTISWDRCQLGSRTIERGECMKSWIKSGITQGYPVDLLEAEGIEDNNVEGLDDSAGWQSSNPDSV</sequence>
<dbReference type="Proteomes" id="UP000593570">
    <property type="component" value="Unassembled WGS sequence"/>
</dbReference>
<dbReference type="PROSITE" id="PS50878">
    <property type="entry name" value="RT_POL"/>
    <property type="match status" value="1"/>
</dbReference>
<protein>
    <recommendedName>
        <fullName evidence="11">RNA-directed DNA polymerase from transposon BS</fullName>
    </recommendedName>
</protein>
<dbReference type="CDD" id="cd09276">
    <property type="entry name" value="Rnase_HI_RT_non_LTR"/>
    <property type="match status" value="1"/>
</dbReference>
<feature type="region of interest" description="Disordered" evidence="4">
    <location>
        <begin position="154"/>
        <end position="203"/>
    </location>
</feature>
<evidence type="ECO:0000256" key="4">
    <source>
        <dbReference type="SAM" id="MobiDB-lite"/>
    </source>
</evidence>
<dbReference type="PANTHER" id="PTHR33481">
    <property type="entry name" value="REVERSE TRANSCRIPTASE"/>
    <property type="match status" value="1"/>
</dbReference>
<keyword evidence="2" id="KW-0496">Mitochondrion</keyword>
<feature type="domain" description="CCHC-type" evidence="5">
    <location>
        <begin position="395"/>
        <end position="408"/>
    </location>
</feature>
<dbReference type="GO" id="GO:0008270">
    <property type="term" value="F:zinc ion binding"/>
    <property type="evidence" value="ECO:0007669"/>
    <property type="project" value="UniProtKB-KW"/>
</dbReference>
<comment type="subcellular location">
    <subcellularLocation>
        <location evidence="1">Mitochondrion</location>
    </subcellularLocation>
</comment>